<sequence length="236" mass="26471">MTQRSWRPQMTASERRRGWVFFALYLFVFPYLNAWAQRALLGDAEAPAAEANVVYYALLFALALLVFWSFLRHGFSLLVDWLPENCFAFVTGLAGALALGFLAGLLPMPVENPIPMQYLQEYQLSPAATTVLLVVLMPLIEETLFRGLLFGALRRESRALAYVVTVLVYAISCVWRYMFQPAGVDLRYLLLAAEYLPMSLALCWCYDNGGSIWSAVGLHMVLNAAQLITIVRGVSL</sequence>
<keyword evidence="3" id="KW-0482">Metalloprotease</keyword>
<keyword evidence="1" id="KW-0472">Membrane</keyword>
<feature type="domain" description="CAAX prenyl protease 2/Lysostaphin resistance protein A-like" evidence="2">
    <location>
        <begin position="126"/>
        <end position="224"/>
    </location>
</feature>
<evidence type="ECO:0000259" key="2">
    <source>
        <dbReference type="Pfam" id="PF02517"/>
    </source>
</evidence>
<protein>
    <submittedName>
        <fullName evidence="3">CPBP family intramembrane metalloprotease</fullName>
    </submittedName>
</protein>
<feature type="transmembrane region" description="Helical" evidence="1">
    <location>
        <begin position="160"/>
        <end position="180"/>
    </location>
</feature>
<organism evidence="3 4">
    <name type="scientific">Pseudoflavonifractor capillosus</name>
    <dbReference type="NCBI Taxonomy" id="106588"/>
    <lineage>
        <taxon>Bacteria</taxon>
        <taxon>Bacillati</taxon>
        <taxon>Bacillota</taxon>
        <taxon>Clostridia</taxon>
        <taxon>Eubacteriales</taxon>
        <taxon>Oscillospiraceae</taxon>
        <taxon>Pseudoflavonifractor</taxon>
    </lineage>
</organism>
<keyword evidence="3" id="KW-0645">Protease</keyword>
<dbReference type="AlphaFoldDB" id="A0A921MK77"/>
<gene>
    <name evidence="3" type="ORF">K8V01_03635</name>
</gene>
<feature type="transmembrane region" description="Helical" evidence="1">
    <location>
        <begin position="212"/>
        <end position="231"/>
    </location>
</feature>
<dbReference type="GO" id="GO:0080120">
    <property type="term" value="P:CAAX-box protein maturation"/>
    <property type="evidence" value="ECO:0007669"/>
    <property type="project" value="UniProtKB-ARBA"/>
</dbReference>
<dbReference type="InterPro" id="IPR003675">
    <property type="entry name" value="Rce1/LyrA-like_dom"/>
</dbReference>
<proteinExistence type="predicted"/>
<evidence type="ECO:0000313" key="3">
    <source>
        <dbReference type="EMBL" id="HJG86113.1"/>
    </source>
</evidence>
<accession>A0A921MK77</accession>
<dbReference type="GO" id="GO:0004175">
    <property type="term" value="F:endopeptidase activity"/>
    <property type="evidence" value="ECO:0007669"/>
    <property type="project" value="UniProtKB-ARBA"/>
</dbReference>
<feature type="transmembrane region" description="Helical" evidence="1">
    <location>
        <begin position="53"/>
        <end position="75"/>
    </location>
</feature>
<dbReference type="EMBL" id="DYUC01000027">
    <property type="protein sequence ID" value="HJG86113.1"/>
    <property type="molecule type" value="Genomic_DNA"/>
</dbReference>
<keyword evidence="1" id="KW-0812">Transmembrane</keyword>
<evidence type="ECO:0000256" key="1">
    <source>
        <dbReference type="SAM" id="Phobius"/>
    </source>
</evidence>
<keyword evidence="1" id="KW-1133">Transmembrane helix</keyword>
<feature type="transmembrane region" description="Helical" evidence="1">
    <location>
        <begin position="20"/>
        <end position="41"/>
    </location>
</feature>
<comment type="caution">
    <text evidence="3">The sequence shown here is derived from an EMBL/GenBank/DDBJ whole genome shotgun (WGS) entry which is preliminary data.</text>
</comment>
<dbReference type="RefSeq" id="WP_295368852.1">
    <property type="nucleotide sequence ID" value="NZ_DYUC01000027.1"/>
</dbReference>
<feature type="transmembrane region" description="Helical" evidence="1">
    <location>
        <begin position="87"/>
        <end position="110"/>
    </location>
</feature>
<reference evidence="3" key="1">
    <citation type="journal article" date="2021" name="PeerJ">
        <title>Extensive microbial diversity within the chicken gut microbiome revealed by metagenomics and culture.</title>
        <authorList>
            <person name="Gilroy R."/>
            <person name="Ravi A."/>
            <person name="Getino M."/>
            <person name="Pursley I."/>
            <person name="Horton D.L."/>
            <person name="Alikhan N.F."/>
            <person name="Baker D."/>
            <person name="Gharbi K."/>
            <person name="Hall N."/>
            <person name="Watson M."/>
            <person name="Adriaenssens E.M."/>
            <person name="Foster-Nyarko E."/>
            <person name="Jarju S."/>
            <person name="Secka A."/>
            <person name="Antonio M."/>
            <person name="Oren A."/>
            <person name="Chaudhuri R.R."/>
            <person name="La Ragione R."/>
            <person name="Hildebrand F."/>
            <person name="Pallen M.J."/>
        </authorList>
    </citation>
    <scope>NUCLEOTIDE SEQUENCE</scope>
    <source>
        <strain evidence="3">CHK179-5677</strain>
    </source>
</reference>
<dbReference type="Proteomes" id="UP000760668">
    <property type="component" value="Unassembled WGS sequence"/>
</dbReference>
<evidence type="ECO:0000313" key="4">
    <source>
        <dbReference type="Proteomes" id="UP000760668"/>
    </source>
</evidence>
<dbReference type="GO" id="GO:0008237">
    <property type="term" value="F:metallopeptidase activity"/>
    <property type="evidence" value="ECO:0007669"/>
    <property type="project" value="UniProtKB-KW"/>
</dbReference>
<dbReference type="Pfam" id="PF02517">
    <property type="entry name" value="Rce1-like"/>
    <property type="match status" value="1"/>
</dbReference>
<name>A0A921MK77_9FIRM</name>
<keyword evidence="3" id="KW-0378">Hydrolase</keyword>
<reference evidence="3" key="2">
    <citation type="submission" date="2021-09" db="EMBL/GenBank/DDBJ databases">
        <authorList>
            <person name="Gilroy R."/>
        </authorList>
    </citation>
    <scope>NUCLEOTIDE SEQUENCE</scope>
    <source>
        <strain evidence="3">CHK179-5677</strain>
    </source>
</reference>
<feature type="transmembrane region" description="Helical" evidence="1">
    <location>
        <begin position="122"/>
        <end position="140"/>
    </location>
</feature>